<dbReference type="OrthoDB" id="1926878at2759"/>
<dbReference type="PANTHER" id="PTHR10763">
    <property type="entry name" value="CELL DIVISION CONTROL PROTEIN 6-RELATED"/>
    <property type="match status" value="1"/>
</dbReference>
<comment type="function">
    <text evidence="5">Component of the origin recognition complex (ORC) that binds origins of replication. DNA-binding is ATP-dependent, however specific DNA sequences that define origins of replication have not been identified so far. ORC is required to assemble the pre-replication complex necessary to initiate DNA replication.</text>
</comment>
<dbReference type="Proteomes" id="UP000267096">
    <property type="component" value="Unassembled WGS sequence"/>
</dbReference>
<comment type="similarity">
    <text evidence="5">Belongs to the ORC1 family.</text>
</comment>
<dbReference type="GO" id="GO:0005524">
    <property type="term" value="F:ATP binding"/>
    <property type="evidence" value="ECO:0007669"/>
    <property type="project" value="UniProtKB-KW"/>
</dbReference>
<dbReference type="Pfam" id="PF22606">
    <property type="entry name" value="Cdc6-ORC-like_ATPase_lid"/>
    <property type="match status" value="1"/>
</dbReference>
<dbReference type="SUPFAM" id="SSF52540">
    <property type="entry name" value="P-loop containing nucleoside triphosphate hydrolases"/>
    <property type="match status" value="1"/>
</dbReference>
<proteinExistence type="inferred from homology"/>
<evidence type="ECO:0000256" key="2">
    <source>
        <dbReference type="ARBA" id="ARBA00022705"/>
    </source>
</evidence>
<name>A0A3P6NHD8_ANISI</name>
<dbReference type="InterPro" id="IPR054425">
    <property type="entry name" value="Cdc6_ORC1-like_ATPase_lid"/>
</dbReference>
<keyword evidence="5" id="KW-0067">ATP-binding</keyword>
<evidence type="ECO:0000256" key="5">
    <source>
        <dbReference type="RuleBase" id="RU365058"/>
    </source>
</evidence>
<reference evidence="7 8" key="1">
    <citation type="submission" date="2018-11" db="EMBL/GenBank/DDBJ databases">
        <authorList>
            <consortium name="Pathogen Informatics"/>
        </authorList>
    </citation>
    <scope>NUCLEOTIDE SEQUENCE [LARGE SCALE GENOMIC DNA]</scope>
</reference>
<dbReference type="EMBL" id="UYRR01004469">
    <property type="protein sequence ID" value="VDK21067.1"/>
    <property type="molecule type" value="Genomic_DNA"/>
</dbReference>
<dbReference type="PANTHER" id="PTHR10763:SF23">
    <property type="entry name" value="ORIGIN RECOGNITION COMPLEX SUBUNIT 1"/>
    <property type="match status" value="1"/>
</dbReference>
<keyword evidence="2 5" id="KW-0235">DNA replication</keyword>
<evidence type="ECO:0000313" key="7">
    <source>
        <dbReference type="EMBL" id="VDK21067.1"/>
    </source>
</evidence>
<keyword evidence="3 5" id="KW-0238">DNA-binding</keyword>
<dbReference type="GO" id="GO:0003688">
    <property type="term" value="F:DNA replication origin binding"/>
    <property type="evidence" value="ECO:0007669"/>
    <property type="project" value="TreeGrafter"/>
</dbReference>
<dbReference type="InterPro" id="IPR050311">
    <property type="entry name" value="ORC1/CDC6"/>
</dbReference>
<evidence type="ECO:0000259" key="6">
    <source>
        <dbReference type="Pfam" id="PF22606"/>
    </source>
</evidence>
<protein>
    <recommendedName>
        <fullName evidence="5">Origin recognition complex subunit 1</fullName>
    </recommendedName>
</protein>
<keyword evidence="8" id="KW-1185">Reference proteome</keyword>
<comment type="subunit">
    <text evidence="5">ORC is composed of six subunits.</text>
</comment>
<keyword evidence="5" id="KW-0547">Nucleotide-binding</keyword>
<dbReference type="Gene3D" id="1.10.8.60">
    <property type="match status" value="1"/>
</dbReference>
<dbReference type="GO" id="GO:0033314">
    <property type="term" value="P:mitotic DNA replication checkpoint signaling"/>
    <property type="evidence" value="ECO:0007669"/>
    <property type="project" value="TreeGrafter"/>
</dbReference>
<accession>A0A3P6NHD8</accession>
<dbReference type="Gene3D" id="3.40.50.300">
    <property type="entry name" value="P-loop containing nucleotide triphosphate hydrolases"/>
    <property type="match status" value="1"/>
</dbReference>
<evidence type="ECO:0000313" key="8">
    <source>
        <dbReference type="Proteomes" id="UP000267096"/>
    </source>
</evidence>
<sequence>MDLLCTKRQEIIYDIFNWSSNEESGVSVLAIANTLDLPERILSRRVGSRLGLNRLCFQPYDHDQIAFIIRNRLSGSSAVQEDALEFASRKVASVSGDLRKALDILRRATQLAINYKAKQLTMKHVQDAVKEASTTASVDLVHSLSRHSLMILRSALAEQISCGLDEFLFSDLLKQYRLQCHVQHIDPLPVSSVYGNAMEMCT</sequence>
<keyword evidence="4 5" id="KW-0539">Nucleus</keyword>
<gene>
    <name evidence="7" type="ORF">ASIM_LOCUS3050</name>
</gene>
<dbReference type="AlphaFoldDB" id="A0A3P6NHD8"/>
<organism evidence="7 8">
    <name type="scientific">Anisakis simplex</name>
    <name type="common">Herring worm</name>
    <dbReference type="NCBI Taxonomy" id="6269"/>
    <lineage>
        <taxon>Eukaryota</taxon>
        <taxon>Metazoa</taxon>
        <taxon>Ecdysozoa</taxon>
        <taxon>Nematoda</taxon>
        <taxon>Chromadorea</taxon>
        <taxon>Rhabditida</taxon>
        <taxon>Spirurina</taxon>
        <taxon>Ascaridomorpha</taxon>
        <taxon>Ascaridoidea</taxon>
        <taxon>Anisakidae</taxon>
        <taxon>Anisakis</taxon>
        <taxon>Anisakis simplex complex</taxon>
    </lineage>
</organism>
<evidence type="ECO:0000256" key="1">
    <source>
        <dbReference type="ARBA" id="ARBA00004123"/>
    </source>
</evidence>
<comment type="subcellular location">
    <subcellularLocation>
        <location evidence="1 5">Nucleus</location>
    </subcellularLocation>
</comment>
<evidence type="ECO:0000256" key="3">
    <source>
        <dbReference type="ARBA" id="ARBA00023125"/>
    </source>
</evidence>
<evidence type="ECO:0000256" key="4">
    <source>
        <dbReference type="ARBA" id="ARBA00023242"/>
    </source>
</evidence>
<feature type="domain" description="Cdc6/ORC1-like ATPase lid" evidence="6">
    <location>
        <begin position="60"/>
        <end position="111"/>
    </location>
</feature>
<dbReference type="GO" id="GO:0005664">
    <property type="term" value="C:nuclear origin of replication recognition complex"/>
    <property type="evidence" value="ECO:0007669"/>
    <property type="project" value="TreeGrafter"/>
</dbReference>
<dbReference type="InterPro" id="IPR027417">
    <property type="entry name" value="P-loop_NTPase"/>
</dbReference>
<dbReference type="GO" id="GO:0006270">
    <property type="term" value="P:DNA replication initiation"/>
    <property type="evidence" value="ECO:0007669"/>
    <property type="project" value="TreeGrafter"/>
</dbReference>